<dbReference type="Proteomes" id="UP001589575">
    <property type="component" value="Unassembled WGS sequence"/>
</dbReference>
<evidence type="ECO:0000256" key="1">
    <source>
        <dbReference type="SAM" id="MobiDB-lite"/>
    </source>
</evidence>
<accession>A0ABV5G687</accession>
<evidence type="ECO:0000313" key="2">
    <source>
        <dbReference type="EMBL" id="MFB9074457.1"/>
    </source>
</evidence>
<organism evidence="2 3">
    <name type="scientific">Citricoccus parietis</name>
    <dbReference type="NCBI Taxonomy" id="592307"/>
    <lineage>
        <taxon>Bacteria</taxon>
        <taxon>Bacillati</taxon>
        <taxon>Actinomycetota</taxon>
        <taxon>Actinomycetes</taxon>
        <taxon>Micrococcales</taxon>
        <taxon>Micrococcaceae</taxon>
        <taxon>Citricoccus</taxon>
    </lineage>
</organism>
<comment type="caution">
    <text evidence="2">The sequence shown here is derived from an EMBL/GenBank/DDBJ whole genome shotgun (WGS) entry which is preliminary data.</text>
</comment>
<feature type="region of interest" description="Disordered" evidence="1">
    <location>
        <begin position="69"/>
        <end position="91"/>
    </location>
</feature>
<evidence type="ECO:0000313" key="3">
    <source>
        <dbReference type="Proteomes" id="UP001589575"/>
    </source>
</evidence>
<reference evidence="2 3" key="1">
    <citation type="submission" date="2024-09" db="EMBL/GenBank/DDBJ databases">
        <authorList>
            <person name="Sun Q."/>
            <person name="Mori K."/>
        </authorList>
    </citation>
    <scope>NUCLEOTIDE SEQUENCE [LARGE SCALE GENOMIC DNA]</scope>
    <source>
        <strain evidence="2 3">CCM 7609</strain>
    </source>
</reference>
<dbReference type="EMBL" id="JBHMFI010000002">
    <property type="protein sequence ID" value="MFB9074457.1"/>
    <property type="molecule type" value="Genomic_DNA"/>
</dbReference>
<protein>
    <submittedName>
        <fullName evidence="2">Uncharacterized protein</fullName>
    </submittedName>
</protein>
<name>A0ABV5G687_9MICC</name>
<proteinExistence type="predicted"/>
<sequence length="91" mass="10227">MTLIKYGQFLYGRPDGSPLQGPYFQREVWQPLRGRHAAKDAVSRYGGRSGPARRTYAIPTPWARRPGLSAGCRGRRGPRREGLPCGCRRRG</sequence>
<gene>
    <name evidence="2" type="ORF">ACFFX0_26000</name>
</gene>
<keyword evidence="3" id="KW-1185">Reference proteome</keyword>